<organism evidence="2 3">
    <name type="scientific">Perkinsus olseni</name>
    <name type="common">Perkinsus atlanticus</name>
    <dbReference type="NCBI Taxonomy" id="32597"/>
    <lineage>
        <taxon>Eukaryota</taxon>
        <taxon>Sar</taxon>
        <taxon>Alveolata</taxon>
        <taxon>Perkinsozoa</taxon>
        <taxon>Perkinsea</taxon>
        <taxon>Perkinsida</taxon>
        <taxon>Perkinsidae</taxon>
        <taxon>Perkinsus</taxon>
    </lineage>
</organism>
<sequence length="202" mass="21908">MVSPSHLSSALFRGLFVLAPVLASSGKLGSSNPTFEVEYKATIRNEAEIVLALLGRADGSTVAYVDVVCSTGAHIDVDGHVMNGWKVRKIDFGGHYDAFVAEVREKCPRLRLEKGDFTYLAGKLEYLNDSVVPSVLGTPVESAMATTNNFIGVDNPGLIWRASCGGVKTINPRDELRISTVWPTDCHRGHSSDRRRAEDASD</sequence>
<feature type="signal peptide" evidence="1">
    <location>
        <begin position="1"/>
        <end position="23"/>
    </location>
</feature>
<keyword evidence="1" id="KW-0732">Signal</keyword>
<dbReference type="Proteomes" id="UP000570595">
    <property type="component" value="Unassembled WGS sequence"/>
</dbReference>
<dbReference type="OrthoDB" id="10313859at2759"/>
<reference evidence="2 3" key="1">
    <citation type="submission" date="2020-04" db="EMBL/GenBank/DDBJ databases">
        <title>Perkinsus olseni comparative genomics.</title>
        <authorList>
            <person name="Bogema D.R."/>
        </authorList>
    </citation>
    <scope>NUCLEOTIDE SEQUENCE [LARGE SCALE GENOMIC DNA]</scope>
    <source>
        <strain evidence="2">ATCC PRA-179</strain>
    </source>
</reference>
<dbReference type="EMBL" id="JABAHT010000551">
    <property type="protein sequence ID" value="KAF4654244.1"/>
    <property type="molecule type" value="Genomic_DNA"/>
</dbReference>
<evidence type="ECO:0000313" key="3">
    <source>
        <dbReference type="Proteomes" id="UP000570595"/>
    </source>
</evidence>
<dbReference type="AlphaFoldDB" id="A0A7J6L4X8"/>
<proteinExistence type="predicted"/>
<accession>A0A7J6L4X8</accession>
<gene>
    <name evidence="2" type="ORF">FOZ61_008391</name>
</gene>
<protein>
    <submittedName>
        <fullName evidence="2">Uncharacterized protein</fullName>
    </submittedName>
</protein>
<name>A0A7J6L4X8_PEROL</name>
<evidence type="ECO:0000256" key="1">
    <source>
        <dbReference type="SAM" id="SignalP"/>
    </source>
</evidence>
<comment type="caution">
    <text evidence="2">The sequence shown here is derived from an EMBL/GenBank/DDBJ whole genome shotgun (WGS) entry which is preliminary data.</text>
</comment>
<feature type="chain" id="PRO_5029791595" evidence="1">
    <location>
        <begin position="24"/>
        <end position="202"/>
    </location>
</feature>
<evidence type="ECO:0000313" key="2">
    <source>
        <dbReference type="EMBL" id="KAF4654244.1"/>
    </source>
</evidence>